<protein>
    <recommendedName>
        <fullName evidence="4">Transcriptional regulator, XRE family</fullName>
    </recommendedName>
</protein>
<organism evidence="2 3">
    <name type="scientific">Frankia umida</name>
    <dbReference type="NCBI Taxonomy" id="573489"/>
    <lineage>
        <taxon>Bacteria</taxon>
        <taxon>Bacillati</taxon>
        <taxon>Actinomycetota</taxon>
        <taxon>Actinomycetes</taxon>
        <taxon>Frankiales</taxon>
        <taxon>Frankiaceae</taxon>
        <taxon>Frankia</taxon>
    </lineage>
</organism>
<dbReference type="RefSeq" id="WP_248826101.1">
    <property type="nucleotide sequence ID" value="NZ_JALKFT010000023.1"/>
</dbReference>
<keyword evidence="3" id="KW-1185">Reference proteome</keyword>
<sequence>MSYTGETASEDPDGVASYQDPHEAITRLWGRSNDRSVESRAGLSKTTINDLRNRRRRLTEHSVTRIVEAFDPRRRTAWLAAWHRLQHSAGLGQAPCCSAAPPRPPRRRRARCRPRVPRPVRRDATTCRCE</sequence>
<feature type="region of interest" description="Disordered" evidence="1">
    <location>
        <begin position="92"/>
        <end position="117"/>
    </location>
</feature>
<gene>
    <name evidence="2" type="ORF">MXD59_19495</name>
</gene>
<name>A0ABT0K284_9ACTN</name>
<dbReference type="EMBL" id="JALKFT010000023">
    <property type="protein sequence ID" value="MCK9877934.1"/>
    <property type="molecule type" value="Genomic_DNA"/>
</dbReference>
<evidence type="ECO:0000256" key="1">
    <source>
        <dbReference type="SAM" id="MobiDB-lite"/>
    </source>
</evidence>
<accession>A0ABT0K284</accession>
<proteinExistence type="predicted"/>
<comment type="caution">
    <text evidence="2">The sequence shown here is derived from an EMBL/GenBank/DDBJ whole genome shotgun (WGS) entry which is preliminary data.</text>
</comment>
<evidence type="ECO:0000313" key="3">
    <source>
        <dbReference type="Proteomes" id="UP001201873"/>
    </source>
</evidence>
<feature type="compositionally biased region" description="Basic residues" evidence="1">
    <location>
        <begin position="104"/>
        <end position="117"/>
    </location>
</feature>
<dbReference type="Proteomes" id="UP001201873">
    <property type="component" value="Unassembled WGS sequence"/>
</dbReference>
<feature type="region of interest" description="Disordered" evidence="1">
    <location>
        <begin position="1"/>
        <end position="21"/>
    </location>
</feature>
<reference evidence="2 3" key="1">
    <citation type="submission" date="2022-04" db="EMBL/GenBank/DDBJ databases">
        <title>Genome diversity in the genus Frankia.</title>
        <authorList>
            <person name="Carlos-Shanley C."/>
            <person name="Hahn D."/>
        </authorList>
    </citation>
    <scope>NUCLEOTIDE SEQUENCE [LARGE SCALE GENOMIC DNA]</scope>
    <source>
        <strain evidence="2 3">Ag45/Mut15</strain>
    </source>
</reference>
<evidence type="ECO:0008006" key="4">
    <source>
        <dbReference type="Google" id="ProtNLM"/>
    </source>
</evidence>
<evidence type="ECO:0000313" key="2">
    <source>
        <dbReference type="EMBL" id="MCK9877934.1"/>
    </source>
</evidence>